<organism evidence="7 8">
    <name type="scientific">Lentzea albidocapillata</name>
    <dbReference type="NCBI Taxonomy" id="40571"/>
    <lineage>
        <taxon>Bacteria</taxon>
        <taxon>Bacillati</taxon>
        <taxon>Actinomycetota</taxon>
        <taxon>Actinomycetes</taxon>
        <taxon>Pseudonocardiales</taxon>
        <taxon>Pseudonocardiaceae</taxon>
        <taxon>Lentzea</taxon>
    </lineage>
</organism>
<accession>A0A1W2FI68</accession>
<feature type="transmembrane region" description="Helical" evidence="6">
    <location>
        <begin position="118"/>
        <end position="137"/>
    </location>
</feature>
<feature type="transmembrane region" description="Helical" evidence="6">
    <location>
        <begin position="331"/>
        <end position="357"/>
    </location>
</feature>
<keyword evidence="4 6" id="KW-1133">Transmembrane helix</keyword>
<proteinExistence type="predicted"/>
<dbReference type="OrthoDB" id="3684353at2"/>
<dbReference type="InterPro" id="IPR050833">
    <property type="entry name" value="Poly_Biosynth_Transport"/>
</dbReference>
<feature type="transmembrane region" description="Helical" evidence="6">
    <location>
        <begin position="391"/>
        <end position="412"/>
    </location>
</feature>
<feature type="transmembrane region" description="Helical" evidence="6">
    <location>
        <begin position="45"/>
        <end position="64"/>
    </location>
</feature>
<evidence type="ECO:0000313" key="7">
    <source>
        <dbReference type="EMBL" id="SMD21473.1"/>
    </source>
</evidence>
<name>A0A1W2FI68_9PSEU</name>
<evidence type="ECO:0000313" key="8">
    <source>
        <dbReference type="Proteomes" id="UP000192840"/>
    </source>
</evidence>
<dbReference type="STRING" id="40571.SAMN05660733_06411"/>
<comment type="subcellular location">
    <subcellularLocation>
        <location evidence="1">Cell membrane</location>
        <topology evidence="1">Multi-pass membrane protein</topology>
    </subcellularLocation>
</comment>
<evidence type="ECO:0000256" key="6">
    <source>
        <dbReference type="SAM" id="Phobius"/>
    </source>
</evidence>
<sequence length="422" mass="43197">MSGGAEQGTQARSFSVVTGALIIASVFGYGLMILAGRVLGPADNAIFLSFWGIFFGLGSAMSPVEQEVSRLSAEAEVAGRRTGPDALRVVAIALGVALPVGLLQFVPWVNDRLFHGHSWLAVVTLVGGLGYAVLYGVRGLLVGHRRINPYAGLTIAEPTTRIVVAAVLVIAGLGQILPIAVAVAVGTFVWIAFLVHAGKLVDRSGPGAGWGASARTILQLMAGAACTAAVVTGFPALVTLLAPGGDKAVVGAFLTALTLARFPLVALLPVQALAVPAVVRMTSTEDGRRKLHGWLVKGALGALVVGVVGSVLGALLGPWIVRLIYGDDFVVAGWAVAGLVFSSTLLAALQLLASVLIARARHGVVLRAWAATALVSAAALVWWPADTVTRAVVGLVAGPVVGAIVALVAVWGQAPEQSITER</sequence>
<dbReference type="AlphaFoldDB" id="A0A1W2FI68"/>
<keyword evidence="8" id="KW-1185">Reference proteome</keyword>
<gene>
    <name evidence="7" type="ORF">SAMN05660733_06411</name>
</gene>
<keyword evidence="5 6" id="KW-0472">Membrane</keyword>
<dbReference type="eggNOG" id="COG2244">
    <property type="taxonomic scope" value="Bacteria"/>
</dbReference>
<dbReference type="Proteomes" id="UP000192840">
    <property type="component" value="Unassembled WGS sequence"/>
</dbReference>
<feature type="transmembrane region" description="Helical" evidence="6">
    <location>
        <begin position="217"/>
        <end position="242"/>
    </location>
</feature>
<dbReference type="PANTHER" id="PTHR30250">
    <property type="entry name" value="PST FAMILY PREDICTED COLANIC ACID TRANSPORTER"/>
    <property type="match status" value="1"/>
</dbReference>
<evidence type="ECO:0000256" key="4">
    <source>
        <dbReference type="ARBA" id="ARBA00022989"/>
    </source>
</evidence>
<keyword evidence="2" id="KW-1003">Cell membrane</keyword>
<feature type="transmembrane region" description="Helical" evidence="6">
    <location>
        <begin position="16"/>
        <end position="39"/>
    </location>
</feature>
<dbReference type="GO" id="GO:0005886">
    <property type="term" value="C:plasma membrane"/>
    <property type="evidence" value="ECO:0007669"/>
    <property type="project" value="UniProtKB-SubCell"/>
</dbReference>
<dbReference type="EMBL" id="FWYC01000015">
    <property type="protein sequence ID" value="SMD21473.1"/>
    <property type="molecule type" value="Genomic_DNA"/>
</dbReference>
<feature type="transmembrane region" description="Helical" evidence="6">
    <location>
        <begin position="300"/>
        <end position="325"/>
    </location>
</feature>
<feature type="transmembrane region" description="Helical" evidence="6">
    <location>
        <begin position="85"/>
        <end position="106"/>
    </location>
</feature>
<feature type="transmembrane region" description="Helical" evidence="6">
    <location>
        <begin position="149"/>
        <end position="170"/>
    </location>
</feature>
<dbReference type="PANTHER" id="PTHR30250:SF11">
    <property type="entry name" value="O-ANTIGEN TRANSPORTER-RELATED"/>
    <property type="match status" value="1"/>
</dbReference>
<reference evidence="8" key="1">
    <citation type="submission" date="2017-04" db="EMBL/GenBank/DDBJ databases">
        <authorList>
            <person name="Varghese N."/>
            <person name="Submissions S."/>
        </authorList>
    </citation>
    <scope>NUCLEOTIDE SEQUENCE [LARGE SCALE GENOMIC DNA]</scope>
    <source>
        <strain evidence="8">DSM 44073</strain>
    </source>
</reference>
<evidence type="ECO:0000256" key="5">
    <source>
        <dbReference type="ARBA" id="ARBA00023136"/>
    </source>
</evidence>
<feature type="transmembrane region" description="Helical" evidence="6">
    <location>
        <begin position="176"/>
        <end position="196"/>
    </location>
</feature>
<feature type="transmembrane region" description="Helical" evidence="6">
    <location>
        <begin position="364"/>
        <end position="385"/>
    </location>
</feature>
<dbReference type="RefSeq" id="WP_051770089.1">
    <property type="nucleotide sequence ID" value="NZ_FWYC01000015.1"/>
</dbReference>
<evidence type="ECO:0000256" key="1">
    <source>
        <dbReference type="ARBA" id="ARBA00004651"/>
    </source>
</evidence>
<evidence type="ECO:0000256" key="2">
    <source>
        <dbReference type="ARBA" id="ARBA00022475"/>
    </source>
</evidence>
<keyword evidence="3 6" id="KW-0812">Transmembrane</keyword>
<evidence type="ECO:0000256" key="3">
    <source>
        <dbReference type="ARBA" id="ARBA00022692"/>
    </source>
</evidence>
<protein>
    <submittedName>
        <fullName evidence="7">Membrane protein involved in the export of O-antigen and teichoic acid</fullName>
    </submittedName>
</protein>
<feature type="transmembrane region" description="Helical" evidence="6">
    <location>
        <begin position="248"/>
        <end position="279"/>
    </location>
</feature>